<feature type="domain" description="Transcriptional repressor PaaX-like central Cas2-like" evidence="1">
    <location>
        <begin position="106"/>
        <end position="175"/>
    </location>
</feature>
<dbReference type="AlphaFoldDB" id="A0A1G2R8R7"/>
<protein>
    <recommendedName>
        <fullName evidence="1">Transcriptional repressor PaaX-like central Cas2-like domain-containing protein</fullName>
    </recommendedName>
</protein>
<evidence type="ECO:0000313" key="2">
    <source>
        <dbReference type="EMBL" id="OHA69213.1"/>
    </source>
</evidence>
<name>A0A1G2R8R7_9BACT</name>
<dbReference type="Gene3D" id="3.30.70.2650">
    <property type="match status" value="1"/>
</dbReference>
<dbReference type="Proteomes" id="UP000178529">
    <property type="component" value="Unassembled WGS sequence"/>
</dbReference>
<organism evidence="2 3">
    <name type="scientific">Candidatus Wildermuthbacteria bacterium RIFCSPHIGHO2_02_FULL_48_16</name>
    <dbReference type="NCBI Taxonomy" id="1802453"/>
    <lineage>
        <taxon>Bacteria</taxon>
        <taxon>Candidatus Wildermuthiibacteriota</taxon>
    </lineage>
</organism>
<accession>A0A1G2R8R7</accession>
<reference evidence="2 3" key="1">
    <citation type="journal article" date="2016" name="Nat. Commun.">
        <title>Thousands of microbial genomes shed light on interconnected biogeochemical processes in an aquifer system.</title>
        <authorList>
            <person name="Anantharaman K."/>
            <person name="Brown C.T."/>
            <person name="Hug L.A."/>
            <person name="Sharon I."/>
            <person name="Castelle C.J."/>
            <person name="Probst A.J."/>
            <person name="Thomas B.C."/>
            <person name="Singh A."/>
            <person name="Wilkins M.J."/>
            <person name="Karaoz U."/>
            <person name="Brodie E.L."/>
            <person name="Williams K.H."/>
            <person name="Hubbard S.S."/>
            <person name="Banfield J.F."/>
        </authorList>
    </citation>
    <scope>NUCLEOTIDE SEQUENCE [LARGE SCALE GENOMIC DNA]</scope>
</reference>
<dbReference type="Pfam" id="PF20803">
    <property type="entry name" value="PaaX_M"/>
    <property type="match status" value="1"/>
</dbReference>
<evidence type="ECO:0000259" key="1">
    <source>
        <dbReference type="Pfam" id="PF20803"/>
    </source>
</evidence>
<evidence type="ECO:0000313" key="3">
    <source>
        <dbReference type="Proteomes" id="UP000178529"/>
    </source>
</evidence>
<gene>
    <name evidence="2" type="ORF">A3J68_02165</name>
</gene>
<proteinExistence type="predicted"/>
<comment type="caution">
    <text evidence="2">The sequence shown here is derived from an EMBL/GenBank/DDBJ whole genome shotgun (WGS) entry which is preliminary data.</text>
</comment>
<sequence length="180" mass="21842">MRKPRFTEEFLWKLYEFLERMGDIHDNMFSRTSLKDTLNTEWRKLRHTYERKHRKRSFSQFVSYLKSRGYIKIPEGEGVSFPQLTKRGKQKALAGRAKTTEWPVRKDGKMIMVMYDIPKQRAQVRHAFRDRLEFLDYQMFQESVWVSDKDVVEETEQAMREYGLESCVDLFIIKKIRVQK</sequence>
<dbReference type="InterPro" id="IPR048846">
    <property type="entry name" value="PaaX-like_central"/>
</dbReference>
<dbReference type="EMBL" id="MHTY01000003">
    <property type="protein sequence ID" value="OHA69213.1"/>
    <property type="molecule type" value="Genomic_DNA"/>
</dbReference>